<feature type="region of interest" description="Disordered" evidence="2">
    <location>
        <begin position="537"/>
        <end position="563"/>
    </location>
</feature>
<feature type="coiled-coil region" evidence="1">
    <location>
        <begin position="1123"/>
        <end position="1150"/>
    </location>
</feature>
<evidence type="ECO:0000256" key="1">
    <source>
        <dbReference type="SAM" id="Coils"/>
    </source>
</evidence>
<dbReference type="AlphaFoldDB" id="A0A061J532"/>
<dbReference type="InterPro" id="IPR000270">
    <property type="entry name" value="PB1_dom"/>
</dbReference>
<dbReference type="PANTHER" id="PTHR47339">
    <property type="entry name" value="CELL DIVISION CONTROL PROTEIN 24"/>
    <property type="match status" value="1"/>
</dbReference>
<feature type="compositionally biased region" description="Polar residues" evidence="2">
    <location>
        <begin position="1094"/>
        <end position="1117"/>
    </location>
</feature>
<accession>A0A061J532</accession>
<dbReference type="CDD" id="cd05992">
    <property type="entry name" value="PB1"/>
    <property type="match status" value="1"/>
</dbReference>
<dbReference type="SUPFAM" id="SSF54277">
    <property type="entry name" value="CAD &amp; PB1 domains"/>
    <property type="match status" value="1"/>
</dbReference>
<keyword evidence="5" id="KW-1185">Reference proteome</keyword>
<proteinExistence type="predicted"/>
<evidence type="ECO:0000313" key="4">
    <source>
        <dbReference type="EMBL" id="ESL09226.1"/>
    </source>
</evidence>
<evidence type="ECO:0000313" key="5">
    <source>
        <dbReference type="Proteomes" id="UP000031737"/>
    </source>
</evidence>
<dbReference type="VEuPathDB" id="TriTrypDB:TRSC58_03057"/>
<dbReference type="InterPro" id="IPR053793">
    <property type="entry name" value="PB1-like"/>
</dbReference>
<feature type="region of interest" description="Disordered" evidence="2">
    <location>
        <begin position="1078"/>
        <end position="1119"/>
    </location>
</feature>
<organism evidence="4 5">
    <name type="scientific">Trypanosoma rangeli SC58</name>
    <dbReference type="NCBI Taxonomy" id="429131"/>
    <lineage>
        <taxon>Eukaryota</taxon>
        <taxon>Discoba</taxon>
        <taxon>Euglenozoa</taxon>
        <taxon>Kinetoplastea</taxon>
        <taxon>Metakinetoplastina</taxon>
        <taxon>Trypanosomatida</taxon>
        <taxon>Trypanosomatidae</taxon>
        <taxon>Trypanosoma</taxon>
        <taxon>Herpetosoma</taxon>
    </lineage>
</organism>
<feature type="region of interest" description="Disordered" evidence="2">
    <location>
        <begin position="803"/>
        <end position="858"/>
    </location>
</feature>
<dbReference type="InterPro" id="IPR053026">
    <property type="entry name" value="CDC42_GEF"/>
</dbReference>
<dbReference type="OrthoDB" id="1594986at2759"/>
<sequence>MSKRETAVMGQAEYVVPTPAAQGPRSRPPPHPAPLHMWTNHLEEKENAHESAVARHATEGMREVPVLGCRMKRKDPIHFGNPHNNTANTLVELECILMYVESVTSSLSHRTRASLPPESVRVIASSVVASHRTAGTERQELEPQYSLAMDLHDSANNLLACISELGYVSLTQSNTLDNIERKVNTTARDVNVALDAMALRYSTHEASDVQEFFMGNQKILEECRQVVEGLTQRAHQLLALRRVVAERDAPRATNLFYDHQGDDHKKGVTCLRNPFLTWMEKKWFPAMKAWNQILIQAREGAETSDVASAIARGRQETFAQSDLLGEVLRPGETLSDLIRKELVEPLAHLAASCRKTQQHLRALRAAIAKPHIKELTECVCAVEELEAAGLLKLAADRALLKEGKQLVVRLQQVENLEAALRLAAQVGETVALFRIIHHSNEVIFQLGIAGDAAVNKEIVDRCSALLEEMSNINTAVHAEFIARRLDAVSITVAHVPSQIWSTNVTAAYQAACQSFAARTAQDLVLLDLKRVLQNGEASQLNGSGGPAVEDASNASSSNCPLRPARTQSRFPMLRAAQMGELRDVLKRAAEVGLSGQLVQDGEAYLRSVEALKLKVHFDAQLRVLLISDPENATFDDIYKKVSLLCGGPGSGKGPGSPERKLRLRYQDGDGDCISLVTQEDWNAFVAEEASNGVCGAKLELYCDYMQIPQTRPTDTILSPHPVEEEVDIFAPPLAVGLPAQTNDKEKDLRLALLGSQRRNGAVINGPKSNTVRLVRSLSTGMRQERPEFLLRYKTPQRTALDGMCLRKNQRPPVAGEERRRAPEAESTGERPQPSRQRHRATPGNSLFSAKSGIGGGGRVESVKLKATTSSAARLPKPLIPTQEENKAQVLTRAAVTATSAAGAGGGGGGAAASATTTSANHITPTSTSASTATNFVKATANTNTNNSTAATYTAPSGRPLAELETVKRWNDDEAHLELRTVASVASTSQRLVPSVKEGETPLKQCGTPVKQLATKRLSSGFTVTPCSKSIGTFSKWGRTEGPVTDHPQNKGSITVVEEKREWSTDMFMQSDICTVMSEKTTPPLNTKGDAGIQRPTNVSTPSNSSLGAPSAVQSPLCSSAKKKAEVLQELRQLREENRRALKAALNHRRTWK</sequence>
<comment type="caution">
    <text evidence="4">The sequence shown here is derived from an EMBL/GenBank/DDBJ whole genome shotgun (WGS) entry which is preliminary data.</text>
</comment>
<keyword evidence="1" id="KW-0175">Coiled coil</keyword>
<dbReference type="Proteomes" id="UP000031737">
    <property type="component" value="Unassembled WGS sequence"/>
</dbReference>
<dbReference type="SMART" id="SM00666">
    <property type="entry name" value="PB1"/>
    <property type="match status" value="1"/>
</dbReference>
<feature type="compositionally biased region" description="Polar residues" evidence="2">
    <location>
        <begin position="552"/>
        <end position="563"/>
    </location>
</feature>
<evidence type="ECO:0000256" key="2">
    <source>
        <dbReference type="SAM" id="MobiDB-lite"/>
    </source>
</evidence>
<dbReference type="Gene3D" id="3.10.20.90">
    <property type="entry name" value="Phosphatidylinositol 3-kinase Catalytic Subunit, Chain A, domain 1"/>
    <property type="match status" value="1"/>
</dbReference>
<dbReference type="EMBL" id="AUPL01003057">
    <property type="protein sequence ID" value="ESL09226.1"/>
    <property type="molecule type" value="Genomic_DNA"/>
</dbReference>
<name>A0A061J532_TRYRA</name>
<gene>
    <name evidence="4" type="ORF">TRSC58_03057</name>
</gene>
<dbReference type="PROSITE" id="PS51745">
    <property type="entry name" value="PB1"/>
    <property type="match status" value="1"/>
</dbReference>
<reference evidence="4 5" key="1">
    <citation type="submission" date="2013-07" db="EMBL/GenBank/DDBJ databases">
        <authorList>
            <person name="Stoco P.H."/>
            <person name="Wagner G."/>
            <person name="Gerber A."/>
            <person name="Zaha A."/>
            <person name="Thompson C."/>
            <person name="Bartholomeu D.C."/>
            <person name="Luckemeyer D.D."/>
            <person name="Bahia D."/>
            <person name="Loreto E."/>
            <person name="Prestes E.B."/>
            <person name="Lima F.M."/>
            <person name="Rodrigues-Luiz G."/>
            <person name="Vallejo G.A."/>
            <person name="Filho J.F."/>
            <person name="Monteiro K.M."/>
            <person name="Tyler K.M."/>
            <person name="de Almeida L.G."/>
            <person name="Ortiz M.F."/>
            <person name="Siervo M.A."/>
            <person name="de Moraes M.H."/>
            <person name="Cunha O.L."/>
            <person name="Mendonca-Neto R."/>
            <person name="Silva R."/>
            <person name="Teixeira S.M."/>
            <person name="Murta S.M."/>
            <person name="Sincero T.C."/>
            <person name="Mendes T.A."/>
            <person name="Urmenyi T.P."/>
            <person name="Silva V.G."/>
            <person name="da Rocha W.D."/>
            <person name="Andersson B."/>
            <person name="Romanha A.J."/>
            <person name="Steindel M."/>
            <person name="de Vasconcelos A.T."/>
            <person name="Grisard E.C."/>
        </authorList>
    </citation>
    <scope>NUCLEOTIDE SEQUENCE [LARGE SCALE GENOMIC DNA]</scope>
    <source>
        <strain evidence="4 5">SC58</strain>
    </source>
</reference>
<feature type="region of interest" description="Disordered" evidence="2">
    <location>
        <begin position="1"/>
        <end position="34"/>
    </location>
</feature>
<evidence type="ECO:0000259" key="3">
    <source>
        <dbReference type="PROSITE" id="PS51745"/>
    </source>
</evidence>
<dbReference type="PANTHER" id="PTHR47339:SF1">
    <property type="entry name" value="CELL DIVISION CONTROL PROTEIN 24"/>
    <property type="match status" value="1"/>
</dbReference>
<protein>
    <recommendedName>
        <fullName evidence="3">PB1 domain-containing protein</fullName>
    </recommendedName>
</protein>
<dbReference type="Pfam" id="PF00564">
    <property type="entry name" value="PB1"/>
    <property type="match status" value="1"/>
</dbReference>
<feature type="domain" description="PB1" evidence="3">
    <location>
        <begin position="610"/>
        <end position="705"/>
    </location>
</feature>